<proteinExistence type="inferred from homology"/>
<evidence type="ECO:0000313" key="6">
    <source>
        <dbReference type="Proteomes" id="UP001556367"/>
    </source>
</evidence>
<comment type="function">
    <text evidence="4">Involved in 20S proteasome assembly.</text>
</comment>
<dbReference type="EMBL" id="JASNQZ010000006">
    <property type="protein sequence ID" value="KAL0956350.1"/>
    <property type="molecule type" value="Genomic_DNA"/>
</dbReference>
<comment type="similarity">
    <text evidence="3 4">Belongs to the PSMG2 family.</text>
</comment>
<dbReference type="InterPro" id="IPR016562">
    <property type="entry name" value="Proteasome_assmbl_chp_2_euk"/>
</dbReference>
<evidence type="ECO:0000256" key="3">
    <source>
        <dbReference type="ARBA" id="ARBA00025745"/>
    </source>
</evidence>
<dbReference type="InterPro" id="IPR019151">
    <property type="entry name" value="Proteasome_assmbl_chaperone_2"/>
</dbReference>
<name>A0ABR3JMK8_9AGAR</name>
<evidence type="ECO:0000256" key="1">
    <source>
        <dbReference type="ARBA" id="ARBA00019186"/>
    </source>
</evidence>
<reference evidence="6" key="1">
    <citation type="submission" date="2024-06" db="EMBL/GenBank/DDBJ databases">
        <title>Multi-omics analyses provide insights into the biosynthesis of the anticancer antibiotic pleurotin in Hohenbuehelia grisea.</title>
        <authorList>
            <person name="Weaver J.A."/>
            <person name="Alberti F."/>
        </authorList>
    </citation>
    <scope>NUCLEOTIDE SEQUENCE [LARGE SCALE GENOMIC DNA]</scope>
    <source>
        <strain evidence="6">T-177</strain>
    </source>
</reference>
<organism evidence="5 6">
    <name type="scientific">Hohenbuehelia grisea</name>
    <dbReference type="NCBI Taxonomy" id="104357"/>
    <lineage>
        <taxon>Eukaryota</taxon>
        <taxon>Fungi</taxon>
        <taxon>Dikarya</taxon>
        <taxon>Basidiomycota</taxon>
        <taxon>Agaricomycotina</taxon>
        <taxon>Agaricomycetes</taxon>
        <taxon>Agaricomycetidae</taxon>
        <taxon>Agaricales</taxon>
        <taxon>Pleurotineae</taxon>
        <taxon>Pleurotaceae</taxon>
        <taxon>Hohenbuehelia</taxon>
    </lineage>
</organism>
<sequence>MPFYTPIAPNFALTGKSIIIPVVSCANVGQLAVDLLISSLELRVVGVFNARYFIPVVGRREDSEEGITTPFELYGRDGVDIVVIQQRSPALKKLAFIEALLDFVRSSGFAAALFLAGVDLSNRTDSQMMMPTYYVHPPNAPPLANSPLSSLSQLPLQTYTSPVFQHPHGVPDDAPIPFIPGGGLTRRILSSLPSGWPIPTAALLHFVFEGDNRADAQLLAAVASKVAKLDGQIQQWKQPTSWKQGLFGTPHDQTLYG</sequence>
<comment type="subunit">
    <text evidence="4">Component of the 20S proteasome chaperone.</text>
</comment>
<dbReference type="SUPFAM" id="SSF159659">
    <property type="entry name" value="Cgl1923-like"/>
    <property type="match status" value="1"/>
</dbReference>
<dbReference type="PIRSF" id="PIRSF010044">
    <property type="entry name" value="UCP010044"/>
    <property type="match status" value="1"/>
</dbReference>
<gene>
    <name evidence="5" type="ORF">HGRIS_002500</name>
</gene>
<dbReference type="Gene3D" id="3.40.50.10900">
    <property type="entry name" value="PAC-like subunit"/>
    <property type="match status" value="2"/>
</dbReference>
<protein>
    <recommendedName>
        <fullName evidence="1 4">Proteasome assembly chaperone 2</fullName>
    </recommendedName>
</protein>
<evidence type="ECO:0000313" key="5">
    <source>
        <dbReference type="EMBL" id="KAL0956350.1"/>
    </source>
</evidence>
<dbReference type="PANTHER" id="PTHR12970:SF1">
    <property type="entry name" value="PROTEASOME ASSEMBLY CHAPERONE 2"/>
    <property type="match status" value="1"/>
</dbReference>
<dbReference type="Proteomes" id="UP001556367">
    <property type="component" value="Unassembled WGS sequence"/>
</dbReference>
<keyword evidence="6" id="KW-1185">Reference proteome</keyword>
<dbReference type="Pfam" id="PF09754">
    <property type="entry name" value="PAC2"/>
    <property type="match status" value="1"/>
</dbReference>
<comment type="caution">
    <text evidence="5">The sequence shown here is derived from an EMBL/GenBank/DDBJ whole genome shotgun (WGS) entry which is preliminary data.</text>
</comment>
<evidence type="ECO:0000256" key="4">
    <source>
        <dbReference type="PIRNR" id="PIRNR010044"/>
    </source>
</evidence>
<dbReference type="InterPro" id="IPR038389">
    <property type="entry name" value="PSMG2_sf"/>
</dbReference>
<keyword evidence="2 4" id="KW-0143">Chaperone</keyword>
<evidence type="ECO:0000256" key="2">
    <source>
        <dbReference type="ARBA" id="ARBA00023186"/>
    </source>
</evidence>
<accession>A0ABR3JMK8</accession>
<dbReference type="PANTHER" id="PTHR12970">
    <property type="entry name" value="PROTEASOME ASSEMBLY CHAPERONE 2"/>
    <property type="match status" value="1"/>
</dbReference>